<dbReference type="AlphaFoldDB" id="A0A5M3N5M6"/>
<accession>A0A5M3N5M6</accession>
<evidence type="ECO:0000313" key="3">
    <source>
        <dbReference type="EMBL" id="EIW86616.1"/>
    </source>
</evidence>
<dbReference type="OrthoDB" id="3362817at2759"/>
<sequence>MSTRLVRRTLLSPSWCSACRSPRHTRFEIGPLVAAHLSTSTSSPALHASKDQDASRGPRQTTRAEEYLASLRAAGFEPSLKDIERCRPRKHAEPSSVAYITQYNDLLSTLCHSFSREQLKRFAQLYGLPAQWTRSNKRKVHFAEAIIEQQWKWPSLKEAEKLYRDSTEECVETFPVTPSQLFLILGKDGADLLQLSIGYKVHIGLSSHPLALRVEGLRGDISELTQVIKSLKQDILEERYHLPTKRPIRQDLLQRISRLAGAYVENVDQAGLVKGGCSKQSKN</sequence>
<feature type="domain" description="SLS1 N-terminal" evidence="2">
    <location>
        <begin position="79"/>
        <end position="152"/>
    </location>
</feature>
<feature type="region of interest" description="Disordered" evidence="1">
    <location>
        <begin position="40"/>
        <end position="62"/>
    </location>
</feature>
<dbReference type="Pfam" id="PF20776">
    <property type="entry name" value="SLS1_N"/>
    <property type="match status" value="1"/>
</dbReference>
<comment type="caution">
    <text evidence="3">The sequence shown here is derived from an EMBL/GenBank/DDBJ whole genome shotgun (WGS) entry which is preliminary data.</text>
</comment>
<keyword evidence="4" id="KW-1185">Reference proteome</keyword>
<proteinExistence type="predicted"/>
<organism evidence="3 4">
    <name type="scientific">Coniophora puteana (strain RWD-64-598)</name>
    <name type="common">Brown rot fungus</name>
    <dbReference type="NCBI Taxonomy" id="741705"/>
    <lineage>
        <taxon>Eukaryota</taxon>
        <taxon>Fungi</taxon>
        <taxon>Dikarya</taxon>
        <taxon>Basidiomycota</taxon>
        <taxon>Agaricomycotina</taxon>
        <taxon>Agaricomycetes</taxon>
        <taxon>Agaricomycetidae</taxon>
        <taxon>Boletales</taxon>
        <taxon>Coniophorineae</taxon>
        <taxon>Coniophoraceae</taxon>
        <taxon>Coniophora</taxon>
    </lineage>
</organism>
<evidence type="ECO:0000256" key="1">
    <source>
        <dbReference type="SAM" id="MobiDB-lite"/>
    </source>
</evidence>
<evidence type="ECO:0000259" key="2">
    <source>
        <dbReference type="Pfam" id="PF20776"/>
    </source>
</evidence>
<reference evidence="4" key="1">
    <citation type="journal article" date="2012" name="Science">
        <title>The Paleozoic origin of enzymatic lignin decomposition reconstructed from 31 fungal genomes.</title>
        <authorList>
            <person name="Floudas D."/>
            <person name="Binder M."/>
            <person name="Riley R."/>
            <person name="Barry K."/>
            <person name="Blanchette R.A."/>
            <person name="Henrissat B."/>
            <person name="Martinez A.T."/>
            <person name="Otillar R."/>
            <person name="Spatafora J.W."/>
            <person name="Yadav J.S."/>
            <person name="Aerts A."/>
            <person name="Benoit I."/>
            <person name="Boyd A."/>
            <person name="Carlson A."/>
            <person name="Copeland A."/>
            <person name="Coutinho P.M."/>
            <person name="de Vries R.P."/>
            <person name="Ferreira P."/>
            <person name="Findley K."/>
            <person name="Foster B."/>
            <person name="Gaskell J."/>
            <person name="Glotzer D."/>
            <person name="Gorecki P."/>
            <person name="Heitman J."/>
            <person name="Hesse C."/>
            <person name="Hori C."/>
            <person name="Igarashi K."/>
            <person name="Jurgens J.A."/>
            <person name="Kallen N."/>
            <person name="Kersten P."/>
            <person name="Kohler A."/>
            <person name="Kuees U."/>
            <person name="Kumar T.K.A."/>
            <person name="Kuo A."/>
            <person name="LaButti K."/>
            <person name="Larrondo L.F."/>
            <person name="Lindquist E."/>
            <person name="Ling A."/>
            <person name="Lombard V."/>
            <person name="Lucas S."/>
            <person name="Lundell T."/>
            <person name="Martin R."/>
            <person name="McLaughlin D.J."/>
            <person name="Morgenstern I."/>
            <person name="Morin E."/>
            <person name="Murat C."/>
            <person name="Nagy L.G."/>
            <person name="Nolan M."/>
            <person name="Ohm R.A."/>
            <person name="Patyshakuliyeva A."/>
            <person name="Rokas A."/>
            <person name="Ruiz-Duenas F.J."/>
            <person name="Sabat G."/>
            <person name="Salamov A."/>
            <person name="Samejima M."/>
            <person name="Schmutz J."/>
            <person name="Slot J.C."/>
            <person name="St John F."/>
            <person name="Stenlid J."/>
            <person name="Sun H."/>
            <person name="Sun S."/>
            <person name="Syed K."/>
            <person name="Tsang A."/>
            <person name="Wiebenga A."/>
            <person name="Young D."/>
            <person name="Pisabarro A."/>
            <person name="Eastwood D.C."/>
            <person name="Martin F."/>
            <person name="Cullen D."/>
            <person name="Grigoriev I.V."/>
            <person name="Hibbett D.S."/>
        </authorList>
    </citation>
    <scope>NUCLEOTIDE SEQUENCE [LARGE SCALE GENOMIC DNA]</scope>
    <source>
        <strain evidence="4">RWD-64-598 SS2</strain>
    </source>
</reference>
<dbReference type="EMBL" id="JH711573">
    <property type="protein sequence ID" value="EIW86616.1"/>
    <property type="molecule type" value="Genomic_DNA"/>
</dbReference>
<dbReference type="RefSeq" id="XP_007762536.1">
    <property type="nucleotide sequence ID" value="XM_007764346.1"/>
</dbReference>
<feature type="compositionally biased region" description="Basic and acidic residues" evidence="1">
    <location>
        <begin position="48"/>
        <end position="62"/>
    </location>
</feature>
<dbReference type="Proteomes" id="UP000053558">
    <property type="component" value="Unassembled WGS sequence"/>
</dbReference>
<dbReference type="GeneID" id="19207087"/>
<protein>
    <recommendedName>
        <fullName evidence="2">SLS1 N-terminal domain-containing protein</fullName>
    </recommendedName>
</protein>
<gene>
    <name evidence="3" type="ORF">CONPUDRAFT_45660</name>
</gene>
<name>A0A5M3N5M6_CONPW</name>
<dbReference type="InterPro" id="IPR048400">
    <property type="entry name" value="SLS1_N"/>
</dbReference>
<dbReference type="OMA" id="MVAWHET"/>
<evidence type="ECO:0000313" key="4">
    <source>
        <dbReference type="Proteomes" id="UP000053558"/>
    </source>
</evidence>
<dbReference type="KEGG" id="cput:CONPUDRAFT_45660"/>